<evidence type="ECO:0000313" key="1">
    <source>
        <dbReference type="EMBL" id="KAI3789180.1"/>
    </source>
</evidence>
<accession>A0ACB9H0C7</accession>
<reference evidence="1 2" key="2">
    <citation type="journal article" date="2022" name="Mol. Ecol. Resour.">
        <title>The genomes of chicory, endive, great burdock and yacon provide insights into Asteraceae paleo-polyploidization history and plant inulin production.</title>
        <authorList>
            <person name="Fan W."/>
            <person name="Wang S."/>
            <person name="Wang H."/>
            <person name="Wang A."/>
            <person name="Jiang F."/>
            <person name="Liu H."/>
            <person name="Zhao H."/>
            <person name="Xu D."/>
            <person name="Zhang Y."/>
        </authorList>
    </citation>
    <scope>NUCLEOTIDE SEQUENCE [LARGE SCALE GENOMIC DNA]</scope>
    <source>
        <strain evidence="2">cv. Punajuju</strain>
        <tissue evidence="1">Leaves</tissue>
    </source>
</reference>
<evidence type="ECO:0000313" key="2">
    <source>
        <dbReference type="Proteomes" id="UP001055811"/>
    </source>
</evidence>
<comment type="caution">
    <text evidence="1">The sequence shown here is derived from an EMBL/GenBank/DDBJ whole genome shotgun (WGS) entry which is preliminary data.</text>
</comment>
<gene>
    <name evidence="1" type="ORF">L2E82_01970</name>
</gene>
<protein>
    <submittedName>
        <fullName evidence="1">Uncharacterized protein</fullName>
    </submittedName>
</protein>
<reference evidence="2" key="1">
    <citation type="journal article" date="2022" name="Mol. Ecol. Resour.">
        <title>The genomes of chicory, endive, great burdock and yacon provide insights into Asteraceae palaeo-polyploidization history and plant inulin production.</title>
        <authorList>
            <person name="Fan W."/>
            <person name="Wang S."/>
            <person name="Wang H."/>
            <person name="Wang A."/>
            <person name="Jiang F."/>
            <person name="Liu H."/>
            <person name="Zhao H."/>
            <person name="Xu D."/>
            <person name="Zhang Y."/>
        </authorList>
    </citation>
    <scope>NUCLEOTIDE SEQUENCE [LARGE SCALE GENOMIC DNA]</scope>
    <source>
        <strain evidence="2">cv. Punajuju</strain>
    </source>
</reference>
<name>A0ACB9H0C7_CICIN</name>
<dbReference type="Proteomes" id="UP001055811">
    <property type="component" value="Linkage Group LG01"/>
</dbReference>
<organism evidence="1 2">
    <name type="scientific">Cichorium intybus</name>
    <name type="common">Chicory</name>
    <dbReference type="NCBI Taxonomy" id="13427"/>
    <lineage>
        <taxon>Eukaryota</taxon>
        <taxon>Viridiplantae</taxon>
        <taxon>Streptophyta</taxon>
        <taxon>Embryophyta</taxon>
        <taxon>Tracheophyta</taxon>
        <taxon>Spermatophyta</taxon>
        <taxon>Magnoliopsida</taxon>
        <taxon>eudicotyledons</taxon>
        <taxon>Gunneridae</taxon>
        <taxon>Pentapetalae</taxon>
        <taxon>asterids</taxon>
        <taxon>campanulids</taxon>
        <taxon>Asterales</taxon>
        <taxon>Asteraceae</taxon>
        <taxon>Cichorioideae</taxon>
        <taxon>Cichorieae</taxon>
        <taxon>Cichoriinae</taxon>
        <taxon>Cichorium</taxon>
    </lineage>
</organism>
<proteinExistence type="predicted"/>
<sequence length="70" mass="8309">MDYLPQLRANLTCRNSGELMIENYFDLPTLEYLWQLGIDVEYRMNAELDRDRNTINHGIQFKKRGGDMPD</sequence>
<keyword evidence="2" id="KW-1185">Reference proteome</keyword>
<dbReference type="EMBL" id="CM042009">
    <property type="protein sequence ID" value="KAI3789180.1"/>
    <property type="molecule type" value="Genomic_DNA"/>
</dbReference>